<keyword evidence="5" id="KW-1185">Reference proteome</keyword>
<evidence type="ECO:0000259" key="3">
    <source>
        <dbReference type="PROSITE" id="PS51866"/>
    </source>
</evidence>
<comment type="caution">
    <text evidence="4">The sequence shown here is derived from an EMBL/GenBank/DDBJ whole genome shotgun (WGS) entry which is preliminary data.</text>
</comment>
<dbReference type="InterPro" id="IPR051815">
    <property type="entry name" value="Molybdate_resp_trans_reg"/>
</dbReference>
<keyword evidence="1 2" id="KW-0500">Molybdenum</keyword>
<dbReference type="InterPro" id="IPR008995">
    <property type="entry name" value="Mo/tungstate-bd_C_term_dom"/>
</dbReference>
<dbReference type="Pfam" id="PF03459">
    <property type="entry name" value="TOBE"/>
    <property type="match status" value="2"/>
</dbReference>
<dbReference type="RefSeq" id="WP_336600721.1">
    <property type="nucleotide sequence ID" value="NZ_JACFYJ010000060.1"/>
</dbReference>
<name>A0ABU8IZM4_9BURK</name>
<reference evidence="4 5" key="1">
    <citation type="journal article" date="2022" name="Arch. Microbiol.">
        <title>Paraburkholderia bengalensis sp. nov. isolated from roots of Oryza sativa, IR64.</title>
        <authorList>
            <person name="Nag P."/>
            <person name="Mondal N."/>
            <person name="Sarkar J."/>
            <person name="Das S."/>
        </authorList>
    </citation>
    <scope>NUCLEOTIDE SEQUENCE [LARGE SCALE GENOMIC DNA]</scope>
    <source>
        <strain evidence="4 5">IR64_4_BI</strain>
    </source>
</reference>
<dbReference type="EMBL" id="JACFYJ010000060">
    <property type="protein sequence ID" value="MEI6000867.1"/>
    <property type="molecule type" value="Genomic_DNA"/>
</dbReference>
<dbReference type="Gene3D" id="2.40.50.100">
    <property type="match status" value="2"/>
</dbReference>
<feature type="domain" description="Mop" evidence="3">
    <location>
        <begin position="74"/>
        <end position="140"/>
    </location>
</feature>
<gene>
    <name evidence="4" type="ORF">H3V53_27885</name>
</gene>
<feature type="domain" description="Mop" evidence="3">
    <location>
        <begin position="2"/>
        <end position="68"/>
    </location>
</feature>
<organism evidence="4 5">
    <name type="scientific">Paraburkholderia bengalensis</name>
    <dbReference type="NCBI Taxonomy" id="2747562"/>
    <lineage>
        <taxon>Bacteria</taxon>
        <taxon>Pseudomonadati</taxon>
        <taxon>Pseudomonadota</taxon>
        <taxon>Betaproteobacteria</taxon>
        <taxon>Burkholderiales</taxon>
        <taxon>Burkholderiaceae</taxon>
        <taxon>Paraburkholderia</taxon>
    </lineage>
</organism>
<evidence type="ECO:0000313" key="4">
    <source>
        <dbReference type="EMBL" id="MEI6000867.1"/>
    </source>
</evidence>
<evidence type="ECO:0000313" key="5">
    <source>
        <dbReference type="Proteomes" id="UP001386437"/>
    </source>
</evidence>
<dbReference type="InterPro" id="IPR004606">
    <property type="entry name" value="Mop_domain"/>
</dbReference>
<accession>A0ABU8IZM4</accession>
<dbReference type="PANTHER" id="PTHR30432:SF1">
    <property type="entry name" value="DNA-BINDING TRANSCRIPTIONAL DUAL REGULATOR MODE"/>
    <property type="match status" value="1"/>
</dbReference>
<dbReference type="PROSITE" id="PS51866">
    <property type="entry name" value="MOP"/>
    <property type="match status" value="2"/>
</dbReference>
<sequence length="142" mass="14079">MRTSARNHFTGQITEVKAGAVNDEVTLRTQSGLDIVAVIAHGSAASLGLAAGKPAFALVKASSVIVMVGSDDSKVSARNRVAGTVTAVTRGAVNSEVIVASASGAEIAAIITNESVDRLALSSGSAASAIFKASSVIIGVDA</sequence>
<evidence type="ECO:0000256" key="2">
    <source>
        <dbReference type="PROSITE-ProRule" id="PRU01213"/>
    </source>
</evidence>
<proteinExistence type="predicted"/>
<dbReference type="NCBIfam" id="TIGR00638">
    <property type="entry name" value="Mop"/>
    <property type="match status" value="2"/>
</dbReference>
<dbReference type="Proteomes" id="UP001386437">
    <property type="component" value="Unassembled WGS sequence"/>
</dbReference>
<evidence type="ECO:0000256" key="1">
    <source>
        <dbReference type="ARBA" id="ARBA00022505"/>
    </source>
</evidence>
<dbReference type="InterPro" id="IPR005116">
    <property type="entry name" value="Transp-assoc_OB_typ1"/>
</dbReference>
<dbReference type="SUPFAM" id="SSF50331">
    <property type="entry name" value="MOP-like"/>
    <property type="match status" value="2"/>
</dbReference>
<protein>
    <submittedName>
        <fullName evidence="4">TOBE domain-containing protein</fullName>
    </submittedName>
</protein>
<dbReference type="PANTHER" id="PTHR30432">
    <property type="entry name" value="TRANSCRIPTIONAL REGULATOR MODE"/>
    <property type="match status" value="1"/>
</dbReference>